<organism evidence="3 4">
    <name type="scientific">Burkholderia phage ST79</name>
    <dbReference type="NCBI Taxonomy" id="1282994"/>
    <lineage>
        <taxon>Viruses</taxon>
        <taxon>Duplodnaviria</taxon>
        <taxon>Heunggongvirae</taxon>
        <taxon>Uroviricota</taxon>
        <taxon>Caudoviricetes</taxon>
        <taxon>Peduoviridae</taxon>
        <taxon>Nampongvirus</taxon>
        <taxon>Nampongvirus ST79</taxon>
    </lineage>
</organism>
<dbReference type="EMBL" id="KC462197">
    <property type="protein sequence ID" value="AGK86771.1"/>
    <property type="molecule type" value="Genomic_DNA"/>
</dbReference>
<evidence type="ECO:0000259" key="2">
    <source>
        <dbReference type="Pfam" id="PF04606"/>
    </source>
</evidence>
<dbReference type="GeneID" id="16194866"/>
<proteinExistence type="predicted"/>
<dbReference type="KEGG" id="vg:16194866"/>
<dbReference type="Proteomes" id="UP000013566">
    <property type="component" value="Segment"/>
</dbReference>
<evidence type="ECO:0000313" key="3">
    <source>
        <dbReference type="EMBL" id="AGK86771.1"/>
    </source>
</evidence>
<dbReference type="RefSeq" id="YP_008060486.1">
    <property type="nucleotide sequence ID" value="NC_021343.1"/>
</dbReference>
<feature type="region of interest" description="Disordered" evidence="1">
    <location>
        <begin position="52"/>
        <end position="93"/>
    </location>
</feature>
<accession>R4JG92</accession>
<gene>
    <name evidence="3" type="ORF">ST79_012</name>
</gene>
<dbReference type="Pfam" id="PF04606">
    <property type="entry name" value="Ogr_Delta"/>
    <property type="match status" value="1"/>
</dbReference>
<reference evidence="3 4" key="1">
    <citation type="submission" date="2013-01" db="EMBL/GenBank/DDBJ databases">
        <title>The complete genome sequence of bacteriophage ST79, a lytic bacteriophage that lysed Burkholderia pseudomallai.</title>
        <authorList>
            <person name="Yordpratum U."/>
            <person name="Stone J.K."/>
            <person name="Bollig M.C."/>
            <person name="Tangphatsornruang S."/>
            <person name="Tattawasart U."/>
            <person name="Wongratanacheewin S."/>
            <person name="Keim P."/>
            <person name="Tuanyok A."/>
            <person name="Sermswan R.W."/>
        </authorList>
    </citation>
    <scope>NUCLEOTIDE SEQUENCE [LARGE SCALE GENOMIC DNA]</scope>
</reference>
<dbReference type="InterPro" id="IPR007684">
    <property type="entry name" value="Znf_Ogr/Delta"/>
</dbReference>
<sequence length="93" mass="10288">MRWTMPCPHCGARGIARAMLRTSELCWNVDFQCDNVLCGHTYRTALTMTPAEQPVRRAERRGSLSLFDDAPDGGSVSDDGDIPSPGYLKGDER</sequence>
<feature type="domain" description="Zinc finger Ogr/Delta-type" evidence="2">
    <location>
        <begin position="7"/>
        <end position="50"/>
    </location>
</feature>
<dbReference type="OrthoDB" id="24533at10239"/>
<protein>
    <submittedName>
        <fullName evidence="3">Transcriptional regulator</fullName>
    </submittedName>
</protein>
<keyword evidence="4" id="KW-1185">Reference proteome</keyword>
<evidence type="ECO:0000256" key="1">
    <source>
        <dbReference type="SAM" id="MobiDB-lite"/>
    </source>
</evidence>
<name>R4JG92_9CAUD</name>
<evidence type="ECO:0000313" key="4">
    <source>
        <dbReference type="Proteomes" id="UP000013566"/>
    </source>
</evidence>